<sequence>MLSDAGRRQTTNWDDEIKDRPYRRDQEIVVTGRLLLSDDSATQPIPRGPPSSAPADDTC</sequence>
<keyword evidence="3" id="KW-1185">Reference proteome</keyword>
<organism evidence="2 3">
    <name type="scientific">Colocasia esculenta</name>
    <name type="common">Wild taro</name>
    <name type="synonym">Arum esculentum</name>
    <dbReference type="NCBI Taxonomy" id="4460"/>
    <lineage>
        <taxon>Eukaryota</taxon>
        <taxon>Viridiplantae</taxon>
        <taxon>Streptophyta</taxon>
        <taxon>Embryophyta</taxon>
        <taxon>Tracheophyta</taxon>
        <taxon>Spermatophyta</taxon>
        <taxon>Magnoliopsida</taxon>
        <taxon>Liliopsida</taxon>
        <taxon>Araceae</taxon>
        <taxon>Aroideae</taxon>
        <taxon>Colocasieae</taxon>
        <taxon>Colocasia</taxon>
    </lineage>
</organism>
<evidence type="ECO:0000313" key="3">
    <source>
        <dbReference type="Proteomes" id="UP000652761"/>
    </source>
</evidence>
<dbReference type="Proteomes" id="UP000652761">
    <property type="component" value="Unassembled WGS sequence"/>
</dbReference>
<evidence type="ECO:0000313" key="2">
    <source>
        <dbReference type="EMBL" id="MQM20573.1"/>
    </source>
</evidence>
<dbReference type="AlphaFoldDB" id="A0A843XN24"/>
<evidence type="ECO:0000256" key="1">
    <source>
        <dbReference type="SAM" id="MobiDB-lite"/>
    </source>
</evidence>
<accession>A0A843XN24</accession>
<comment type="caution">
    <text evidence="2">The sequence shown here is derived from an EMBL/GenBank/DDBJ whole genome shotgun (WGS) entry which is preliminary data.</text>
</comment>
<name>A0A843XN24_COLES</name>
<proteinExistence type="predicted"/>
<feature type="compositionally biased region" description="Basic and acidic residues" evidence="1">
    <location>
        <begin position="15"/>
        <end position="27"/>
    </location>
</feature>
<gene>
    <name evidence="2" type="ORF">Taro_053594</name>
</gene>
<reference evidence="2" key="1">
    <citation type="submission" date="2017-07" db="EMBL/GenBank/DDBJ databases">
        <title>Taro Niue Genome Assembly and Annotation.</title>
        <authorList>
            <person name="Atibalentja N."/>
            <person name="Keating K."/>
            <person name="Fields C.J."/>
        </authorList>
    </citation>
    <scope>NUCLEOTIDE SEQUENCE</scope>
    <source>
        <strain evidence="2">Niue_2</strain>
        <tissue evidence="2">Leaf</tissue>
    </source>
</reference>
<protein>
    <submittedName>
        <fullName evidence="2">Uncharacterized protein</fullName>
    </submittedName>
</protein>
<feature type="region of interest" description="Disordered" evidence="1">
    <location>
        <begin position="1"/>
        <end position="59"/>
    </location>
</feature>
<dbReference type="EMBL" id="NMUH01009945">
    <property type="protein sequence ID" value="MQM20573.1"/>
    <property type="molecule type" value="Genomic_DNA"/>
</dbReference>